<dbReference type="InterPro" id="IPR004360">
    <property type="entry name" value="Glyas_Fos-R_dOase_dom"/>
</dbReference>
<reference evidence="2 3" key="1">
    <citation type="submission" date="2024-02" db="EMBL/GenBank/DDBJ databases">
        <title>Herpetosiphon gulosus NBRC 112829.</title>
        <authorList>
            <person name="Ichikawa N."/>
            <person name="Katano-Makiyama Y."/>
            <person name="Hidaka K."/>
        </authorList>
    </citation>
    <scope>NUCLEOTIDE SEQUENCE [LARGE SCALE GENOMIC DNA]</scope>
    <source>
        <strain evidence="2 3">NBRC 112829</strain>
    </source>
</reference>
<dbReference type="RefSeq" id="WP_345723932.1">
    <property type="nucleotide sequence ID" value="NZ_BAABRU010000017.1"/>
</dbReference>
<keyword evidence="3" id="KW-1185">Reference proteome</keyword>
<dbReference type="InterPro" id="IPR037523">
    <property type="entry name" value="VOC_core"/>
</dbReference>
<protein>
    <submittedName>
        <fullName evidence="2">Catechol-2,3-dioxygenase</fullName>
    </submittedName>
</protein>
<dbReference type="SUPFAM" id="SSF54593">
    <property type="entry name" value="Glyoxalase/Bleomycin resistance protein/Dihydroxybiphenyl dioxygenase"/>
    <property type="match status" value="2"/>
</dbReference>
<name>A0ABP9X4J3_9CHLR</name>
<dbReference type="Proteomes" id="UP001428290">
    <property type="component" value="Unassembled WGS sequence"/>
</dbReference>
<dbReference type="PANTHER" id="PTHR43279">
    <property type="entry name" value="CATECHOL-2,3-DIOXYGENASE"/>
    <property type="match status" value="1"/>
</dbReference>
<evidence type="ECO:0000313" key="2">
    <source>
        <dbReference type="EMBL" id="GAA5530332.1"/>
    </source>
</evidence>
<sequence length="292" mass="32239">MATFRTITPQSIDAATTLGVTTLRVADAGRSLVFYRDLLGFQVLEQTDSTILLGSPNHVVLRLDVEAGLKRHPSHTTGLYHAAILLPTRLDLAYVLQRLLAVRYRFGASDHAVSEALYLDDPDGNGLEIYRDRPRNEWRWGANGEVHMVTESLDLYGVLAEITPTAPAWVGIPDGTKIGHMHLQVGNLRQAEEFYHGVLGFDIVAHYPGALFVSAGGYHHHLGLNVWQSQNGPQQPNDAAGLGYFEIIMPNQAALEIVRQRLQVAEVAVQEQADGLVVHDPWQTELRFIVAA</sequence>
<accession>A0ABP9X4J3</accession>
<dbReference type="PROSITE" id="PS51819">
    <property type="entry name" value="VOC"/>
    <property type="match status" value="2"/>
</dbReference>
<dbReference type="Pfam" id="PF00903">
    <property type="entry name" value="Glyoxalase"/>
    <property type="match status" value="2"/>
</dbReference>
<evidence type="ECO:0000259" key="1">
    <source>
        <dbReference type="PROSITE" id="PS51819"/>
    </source>
</evidence>
<dbReference type="PANTHER" id="PTHR43279:SF1">
    <property type="entry name" value="CATECHOL-2,3-DIOXYGENASE"/>
    <property type="match status" value="1"/>
</dbReference>
<organism evidence="2 3">
    <name type="scientific">Herpetosiphon gulosus</name>
    <dbReference type="NCBI Taxonomy" id="1973496"/>
    <lineage>
        <taxon>Bacteria</taxon>
        <taxon>Bacillati</taxon>
        <taxon>Chloroflexota</taxon>
        <taxon>Chloroflexia</taxon>
        <taxon>Herpetosiphonales</taxon>
        <taxon>Herpetosiphonaceae</taxon>
        <taxon>Herpetosiphon</taxon>
    </lineage>
</organism>
<dbReference type="CDD" id="cd16359">
    <property type="entry name" value="VOC_BsCatE_like_C"/>
    <property type="match status" value="1"/>
</dbReference>
<feature type="domain" description="VOC" evidence="1">
    <location>
        <begin position="17"/>
        <end position="132"/>
    </location>
</feature>
<gene>
    <name evidence="2" type="primary">catE</name>
    <name evidence="2" type="ORF">Hgul01_04150</name>
</gene>
<feature type="domain" description="VOC" evidence="1">
    <location>
        <begin position="177"/>
        <end position="292"/>
    </location>
</feature>
<dbReference type="InterPro" id="IPR029068">
    <property type="entry name" value="Glyas_Bleomycin-R_OHBP_Dase"/>
</dbReference>
<proteinExistence type="predicted"/>
<evidence type="ECO:0000313" key="3">
    <source>
        <dbReference type="Proteomes" id="UP001428290"/>
    </source>
</evidence>
<dbReference type="EMBL" id="BAABRU010000017">
    <property type="protein sequence ID" value="GAA5530332.1"/>
    <property type="molecule type" value="Genomic_DNA"/>
</dbReference>
<comment type="caution">
    <text evidence="2">The sequence shown here is derived from an EMBL/GenBank/DDBJ whole genome shotgun (WGS) entry which is preliminary data.</text>
</comment>
<dbReference type="Gene3D" id="3.10.180.10">
    <property type="entry name" value="2,3-Dihydroxybiphenyl 1,2-Dioxygenase, domain 1"/>
    <property type="match status" value="2"/>
</dbReference>